<feature type="compositionally biased region" description="Low complexity" evidence="1">
    <location>
        <begin position="10"/>
        <end position="21"/>
    </location>
</feature>
<evidence type="ECO:0000313" key="5">
    <source>
        <dbReference type="Proteomes" id="UP000095597"/>
    </source>
</evidence>
<dbReference type="EMBL" id="CYXO01000006">
    <property type="protein sequence ID" value="CUM94724.1"/>
    <property type="molecule type" value="Genomic_DNA"/>
</dbReference>
<proteinExistence type="predicted"/>
<name>A0A173SVL2_9FIRM</name>
<evidence type="ECO:0000256" key="1">
    <source>
        <dbReference type="SAM" id="MobiDB-lite"/>
    </source>
</evidence>
<protein>
    <submittedName>
        <fullName evidence="2">Uncharacterized protein</fullName>
    </submittedName>
</protein>
<evidence type="ECO:0000313" key="4">
    <source>
        <dbReference type="Proteomes" id="UP000095380"/>
    </source>
</evidence>
<sequence>MNGTTNHTANENTSENNFSNSWMDHPAMKGMDPVKLELIRLAAKQTAGKSGRSLAPVMMALITSANKKGIQFTPQEMSLILDILKEGRSREEQNQIDQMVQMVRTHMKNNT</sequence>
<gene>
    <name evidence="3" type="ORF">ERS852408_00485</name>
    <name evidence="2" type="ORF">ERS852573_01245</name>
</gene>
<organism evidence="2 5">
    <name type="scientific">Dorea longicatena</name>
    <dbReference type="NCBI Taxonomy" id="88431"/>
    <lineage>
        <taxon>Bacteria</taxon>
        <taxon>Bacillati</taxon>
        <taxon>Bacillota</taxon>
        <taxon>Clostridia</taxon>
        <taxon>Lachnospirales</taxon>
        <taxon>Lachnospiraceae</taxon>
        <taxon>Dorea</taxon>
    </lineage>
</organism>
<dbReference type="EMBL" id="CYYM01000002">
    <property type="protein sequence ID" value="CUN53167.1"/>
    <property type="molecule type" value="Genomic_DNA"/>
</dbReference>
<dbReference type="Proteomes" id="UP000095380">
    <property type="component" value="Unassembled WGS sequence"/>
</dbReference>
<evidence type="ECO:0000313" key="3">
    <source>
        <dbReference type="EMBL" id="CUN53167.1"/>
    </source>
</evidence>
<dbReference type="AlphaFoldDB" id="A0A173SVL2"/>
<accession>A0A173SVL2</accession>
<reference evidence="4 5" key="1">
    <citation type="submission" date="2015-09" db="EMBL/GenBank/DDBJ databases">
        <authorList>
            <consortium name="Pathogen Informatics"/>
        </authorList>
    </citation>
    <scope>NUCLEOTIDE SEQUENCE [LARGE SCALE GENOMIC DNA]</scope>
    <source>
        <strain evidence="3 4">2789STDY5608851</strain>
        <strain evidence="2 5">2789STDY5834961</strain>
    </source>
</reference>
<feature type="region of interest" description="Disordered" evidence="1">
    <location>
        <begin position="1"/>
        <end position="26"/>
    </location>
</feature>
<evidence type="ECO:0000313" key="2">
    <source>
        <dbReference type="EMBL" id="CUM94724.1"/>
    </source>
</evidence>
<dbReference type="Proteomes" id="UP000095597">
    <property type="component" value="Unassembled WGS sequence"/>
</dbReference>